<dbReference type="AlphaFoldDB" id="A0A6J4UZB2"/>
<proteinExistence type="predicted"/>
<feature type="transmembrane region" description="Helical" evidence="1">
    <location>
        <begin position="48"/>
        <end position="70"/>
    </location>
</feature>
<keyword evidence="1" id="KW-0472">Membrane</keyword>
<evidence type="ECO:0000313" key="2">
    <source>
        <dbReference type="EMBL" id="CAA9565046.1"/>
    </source>
</evidence>
<keyword evidence="1" id="KW-1133">Transmembrane helix</keyword>
<keyword evidence="1" id="KW-0812">Transmembrane</keyword>
<accession>A0A6J4UZB2</accession>
<sequence>MEETLLRHGLPLAALFVFASSAGIPTGVPVKAVLLTAGALLVASPADLPAAFGLLLLAEVAGTLAIHLVGGAVGPRVVRRLPGGEARLAGALERRRGRLGGRDA</sequence>
<name>A0A6J4UZB2_9BACT</name>
<dbReference type="EMBL" id="CADCWF010000194">
    <property type="protein sequence ID" value="CAA9565046.1"/>
    <property type="molecule type" value="Genomic_DNA"/>
</dbReference>
<feature type="non-terminal residue" evidence="2">
    <location>
        <position position="104"/>
    </location>
</feature>
<organism evidence="2">
    <name type="scientific">uncultured Thermomicrobiales bacterium</name>
    <dbReference type="NCBI Taxonomy" id="1645740"/>
    <lineage>
        <taxon>Bacteria</taxon>
        <taxon>Pseudomonadati</taxon>
        <taxon>Thermomicrobiota</taxon>
        <taxon>Thermomicrobia</taxon>
        <taxon>Thermomicrobiales</taxon>
        <taxon>environmental samples</taxon>
    </lineage>
</organism>
<evidence type="ECO:0000256" key="1">
    <source>
        <dbReference type="SAM" id="Phobius"/>
    </source>
</evidence>
<reference evidence="2" key="1">
    <citation type="submission" date="2020-02" db="EMBL/GenBank/DDBJ databases">
        <authorList>
            <person name="Meier V. D."/>
        </authorList>
    </citation>
    <scope>NUCLEOTIDE SEQUENCE</scope>
    <source>
        <strain evidence="2">AVDCRST_MAG59</strain>
    </source>
</reference>
<gene>
    <name evidence="2" type="ORF">AVDCRST_MAG59-2946</name>
</gene>
<feature type="transmembrane region" description="Helical" evidence="1">
    <location>
        <begin position="12"/>
        <end position="42"/>
    </location>
</feature>
<protein>
    <submittedName>
        <fullName evidence="2">Uncharacterized protein</fullName>
    </submittedName>
</protein>